<dbReference type="Proteomes" id="UP000323994">
    <property type="component" value="Unassembled WGS sequence"/>
</dbReference>
<keyword evidence="1" id="KW-0472">Membrane</keyword>
<dbReference type="Gene3D" id="1.10.150.20">
    <property type="entry name" value="5' to 3' exonuclease, C-terminal subdomain"/>
    <property type="match status" value="1"/>
</dbReference>
<dbReference type="RefSeq" id="WP_139013391.1">
    <property type="nucleotide sequence ID" value="NZ_VBSN01000049.1"/>
</dbReference>
<name>A0A5M8QR79_9BACT</name>
<protein>
    <submittedName>
        <fullName evidence="2">Uncharacterized protein</fullName>
    </submittedName>
</protein>
<accession>A0A5M8QR79</accession>
<reference evidence="2 3" key="1">
    <citation type="submission" date="2019-05" db="EMBL/GenBank/DDBJ databases">
        <authorList>
            <person name="Qu J.-H."/>
        </authorList>
    </citation>
    <scope>NUCLEOTIDE SEQUENCE [LARGE SCALE GENOMIC DNA]</scope>
    <source>
        <strain evidence="2 3">NS28</strain>
    </source>
</reference>
<comment type="caution">
    <text evidence="2">The sequence shown here is derived from an EMBL/GenBank/DDBJ whole genome shotgun (WGS) entry which is preliminary data.</text>
</comment>
<dbReference type="AlphaFoldDB" id="A0A5M8QR79"/>
<feature type="transmembrane region" description="Helical" evidence="1">
    <location>
        <begin position="12"/>
        <end position="34"/>
    </location>
</feature>
<gene>
    <name evidence="2" type="ORF">FEM33_18145</name>
</gene>
<evidence type="ECO:0000313" key="3">
    <source>
        <dbReference type="Proteomes" id="UP000323994"/>
    </source>
</evidence>
<proteinExistence type="predicted"/>
<dbReference type="OrthoDB" id="1493222at2"/>
<keyword evidence="1" id="KW-0812">Transmembrane</keyword>
<organism evidence="2 3">
    <name type="scientific">Dyadobacter flavalbus</name>
    <dbReference type="NCBI Taxonomy" id="2579942"/>
    <lineage>
        <taxon>Bacteria</taxon>
        <taxon>Pseudomonadati</taxon>
        <taxon>Bacteroidota</taxon>
        <taxon>Cytophagia</taxon>
        <taxon>Cytophagales</taxon>
        <taxon>Spirosomataceae</taxon>
        <taxon>Dyadobacter</taxon>
    </lineage>
</organism>
<evidence type="ECO:0000313" key="2">
    <source>
        <dbReference type="EMBL" id="KAA6438589.1"/>
    </source>
</evidence>
<keyword evidence="3" id="KW-1185">Reference proteome</keyword>
<dbReference type="EMBL" id="VBSN01000049">
    <property type="protein sequence ID" value="KAA6438589.1"/>
    <property type="molecule type" value="Genomic_DNA"/>
</dbReference>
<keyword evidence="1" id="KW-1133">Transmembrane helix</keyword>
<sequence>MELNPQSLSGAIAEILILLFIAASTGWLCARAIINKQLYKINLEITQKKADLAHYKITHHEHTFEPTVAKVSKTVYPDHIKTIAEPDNFLLIEGIGPKTVELLNKEGILTFEQLAGTSAIMLSGILKKAGPRFQIQDPTYWPQQASFAKDGQWEELKEYQTYLTAGKSN</sequence>
<evidence type="ECO:0000256" key="1">
    <source>
        <dbReference type="SAM" id="Phobius"/>
    </source>
</evidence>